<accession>A0ABZ1UAA1</accession>
<proteinExistence type="inferred from homology"/>
<name>A0ABZ1UAA1_9ACTN</name>
<keyword evidence="2" id="KW-0560">Oxidoreductase</keyword>
<dbReference type="PROSITE" id="PS00895">
    <property type="entry name" value="3_HYDROXYISOBUT_DH"/>
    <property type="match status" value="1"/>
</dbReference>
<comment type="similarity">
    <text evidence="1">Belongs to the HIBADH-related family.</text>
</comment>
<evidence type="ECO:0000256" key="2">
    <source>
        <dbReference type="ARBA" id="ARBA00023002"/>
    </source>
</evidence>
<dbReference type="InterPro" id="IPR008927">
    <property type="entry name" value="6-PGluconate_DH-like_C_sf"/>
</dbReference>
<reference evidence="4" key="1">
    <citation type="submission" date="2022-10" db="EMBL/GenBank/DDBJ databases">
        <title>The complete genomes of actinobacterial strains from the NBC collection.</title>
        <authorList>
            <person name="Joergensen T.S."/>
            <person name="Alvarez Arevalo M."/>
            <person name="Sterndorff E.B."/>
            <person name="Faurdal D."/>
            <person name="Vuksanovic O."/>
            <person name="Mourched A.-S."/>
            <person name="Charusanti P."/>
            <person name="Shaw S."/>
            <person name="Blin K."/>
            <person name="Weber T."/>
        </authorList>
    </citation>
    <scope>NUCLEOTIDE SEQUENCE</scope>
    <source>
        <strain evidence="4">NBC_00222</strain>
    </source>
</reference>
<dbReference type="InterPro" id="IPR002204">
    <property type="entry name" value="3-OH-isobutyrate_DH-rel_CS"/>
</dbReference>
<evidence type="ECO:0000256" key="1">
    <source>
        <dbReference type="ARBA" id="ARBA00009080"/>
    </source>
</evidence>
<keyword evidence="5" id="KW-1185">Reference proteome</keyword>
<dbReference type="SUPFAM" id="SSF51735">
    <property type="entry name" value="NAD(P)-binding Rossmann-fold domains"/>
    <property type="match status" value="1"/>
</dbReference>
<evidence type="ECO:0000259" key="3">
    <source>
        <dbReference type="Pfam" id="PF03446"/>
    </source>
</evidence>
<dbReference type="Proteomes" id="UP001432222">
    <property type="component" value="Chromosome"/>
</dbReference>
<dbReference type="InterPro" id="IPR036291">
    <property type="entry name" value="NAD(P)-bd_dom_sf"/>
</dbReference>
<dbReference type="Gene3D" id="3.40.50.720">
    <property type="entry name" value="NAD(P)-binding Rossmann-like Domain"/>
    <property type="match status" value="1"/>
</dbReference>
<dbReference type="PANTHER" id="PTHR43060">
    <property type="entry name" value="3-HYDROXYISOBUTYRATE DEHYDROGENASE-LIKE 1, MITOCHONDRIAL-RELATED"/>
    <property type="match status" value="1"/>
</dbReference>
<dbReference type="SUPFAM" id="SSF48179">
    <property type="entry name" value="6-phosphogluconate dehydrogenase C-terminal domain-like"/>
    <property type="match status" value="1"/>
</dbReference>
<dbReference type="PIRSF" id="PIRSF000103">
    <property type="entry name" value="HIBADH"/>
    <property type="match status" value="1"/>
</dbReference>
<dbReference type="InterPro" id="IPR013328">
    <property type="entry name" value="6PGD_dom2"/>
</dbReference>
<dbReference type="EMBL" id="CP108110">
    <property type="protein sequence ID" value="WUQ87966.1"/>
    <property type="molecule type" value="Genomic_DNA"/>
</dbReference>
<sequence>MEKIAFLGLGRMGLPMARRLASGGYSLTVWNRTPGRVPEPVEGLVEVADPAAAVRGAGVVVTMLADPAALAAVARQISAELAPGTVWVDMSSVGPAAVAEVRDRLPDGVGLVDAPVLGSVGPAGTGGLTVLVGGGPEDVERVRPVLERLGRVVDCGGPGAGAALKLVAIGAIVGGVAVVGEALALAGSLGLPEELAEGVLAAGPLGGLVARARAVDADFPVRLAAKDLALAGGGPVLGAVRERLLAHPELAEQDLARWVDAVRAGG</sequence>
<feature type="domain" description="6-phosphogluconate dehydrogenase NADP-binding" evidence="3">
    <location>
        <begin position="3"/>
        <end position="155"/>
    </location>
</feature>
<organism evidence="4 5">
    <name type="scientific">Kitasatospora purpeofusca</name>
    <dbReference type="NCBI Taxonomy" id="67352"/>
    <lineage>
        <taxon>Bacteria</taxon>
        <taxon>Bacillati</taxon>
        <taxon>Actinomycetota</taxon>
        <taxon>Actinomycetes</taxon>
        <taxon>Kitasatosporales</taxon>
        <taxon>Streptomycetaceae</taxon>
        <taxon>Kitasatospora</taxon>
    </lineage>
</organism>
<gene>
    <name evidence="4" type="ORF">OHA16_36260</name>
</gene>
<dbReference type="InterPro" id="IPR006115">
    <property type="entry name" value="6PGDH_NADP-bd"/>
</dbReference>
<dbReference type="Pfam" id="PF03446">
    <property type="entry name" value="NAD_binding_2"/>
    <property type="match status" value="1"/>
</dbReference>
<evidence type="ECO:0000313" key="4">
    <source>
        <dbReference type="EMBL" id="WUQ87966.1"/>
    </source>
</evidence>
<dbReference type="RefSeq" id="WP_328958520.1">
    <property type="nucleotide sequence ID" value="NZ_CP108110.1"/>
</dbReference>
<evidence type="ECO:0000313" key="5">
    <source>
        <dbReference type="Proteomes" id="UP001432222"/>
    </source>
</evidence>
<dbReference type="InterPro" id="IPR015815">
    <property type="entry name" value="HIBADH-related"/>
</dbReference>
<dbReference type="Gene3D" id="1.10.1040.10">
    <property type="entry name" value="N-(1-d-carboxylethyl)-l-norvaline Dehydrogenase, domain 2"/>
    <property type="match status" value="1"/>
</dbReference>
<protein>
    <submittedName>
        <fullName evidence="4">NAD(P)-dependent oxidoreductase</fullName>
    </submittedName>
</protein>
<dbReference type="PANTHER" id="PTHR43060:SF15">
    <property type="entry name" value="3-HYDROXYISOBUTYRATE DEHYDROGENASE-LIKE 1, MITOCHONDRIAL-RELATED"/>
    <property type="match status" value="1"/>
</dbReference>